<accession>A0A929KWM7</accession>
<dbReference type="EMBL" id="JADFFL010000004">
    <property type="protein sequence ID" value="MBE9662532.1"/>
    <property type="molecule type" value="Genomic_DNA"/>
</dbReference>
<dbReference type="RefSeq" id="WP_194111751.1">
    <property type="nucleotide sequence ID" value="NZ_JADFFL010000004.1"/>
</dbReference>
<proteinExistence type="predicted"/>
<keyword evidence="2" id="KW-1185">Reference proteome</keyword>
<name>A0A929KWM7_9SPHI</name>
<comment type="caution">
    <text evidence="1">The sequence shown here is derived from an EMBL/GenBank/DDBJ whole genome shotgun (WGS) entry which is preliminary data.</text>
</comment>
<reference evidence="1" key="1">
    <citation type="submission" date="2020-10" db="EMBL/GenBank/DDBJ databases">
        <title>Mucilaginibacter mali sp. nov., isolated from rhizosphere soil of apple orchard.</title>
        <authorList>
            <person name="Lee J.-S."/>
            <person name="Kim H.S."/>
            <person name="Kim J.-S."/>
        </authorList>
    </citation>
    <scope>NUCLEOTIDE SEQUENCE</scope>
    <source>
        <strain evidence="1">KCTC 22746</strain>
    </source>
</reference>
<organism evidence="1 2">
    <name type="scientific">Mucilaginibacter myungsuensis</name>
    <dbReference type="NCBI Taxonomy" id="649104"/>
    <lineage>
        <taxon>Bacteria</taxon>
        <taxon>Pseudomonadati</taxon>
        <taxon>Bacteroidota</taxon>
        <taxon>Sphingobacteriia</taxon>
        <taxon>Sphingobacteriales</taxon>
        <taxon>Sphingobacteriaceae</taxon>
        <taxon>Mucilaginibacter</taxon>
    </lineage>
</organism>
<sequence length="257" mass="28679">MKRFLLCLTAAGLLFSCKPKTLIEEYKPIVQGVWVKKQYLDSVIFTKAPASVPQNDNEVIILYIDTKDIKGDSLTFYVGKANHAFVAAGLYFRPGKDPRRIKIADSEVDYTINGKDTLLNIHFERGGKPQVISYIKVAQTREKQKIGEGLDYALNKELFAGKYELKDGSGVKEVEFTVDGKVTGLGKLKTYYVNNDFVIGGHNVDGLTFDMADSTKTSGLAFKIKGDTLDLYNTSVDTVKQTTTIADIKYHLVRKKK</sequence>
<evidence type="ECO:0000313" key="1">
    <source>
        <dbReference type="EMBL" id="MBE9662532.1"/>
    </source>
</evidence>
<protein>
    <recommendedName>
        <fullName evidence="3">Lipoprotein</fullName>
    </recommendedName>
</protein>
<evidence type="ECO:0008006" key="3">
    <source>
        <dbReference type="Google" id="ProtNLM"/>
    </source>
</evidence>
<evidence type="ECO:0000313" key="2">
    <source>
        <dbReference type="Proteomes" id="UP000622475"/>
    </source>
</evidence>
<gene>
    <name evidence="1" type="ORF">IRJ16_11620</name>
</gene>
<dbReference type="PROSITE" id="PS51257">
    <property type="entry name" value="PROKAR_LIPOPROTEIN"/>
    <property type="match status" value="1"/>
</dbReference>
<dbReference type="AlphaFoldDB" id="A0A929KWM7"/>
<dbReference type="Proteomes" id="UP000622475">
    <property type="component" value="Unassembled WGS sequence"/>
</dbReference>